<sequence length="1135" mass="123559" precursor="true">MNISEFIDLIEAHDYMADNQIAAIRRQLNSGQLDVTIEELVHFLLDRQRLTKYQAKKLLAEARSGMTAESVPVSEARRRAQQKWMDAAPVKEEIVETDADDIVALDDMPSEEDVADVDPLGLGGVDGFSSDTEEVDPFTGGAKGKASAHKKKTSRANPWDSPLLLFGGGSLILLLLVGGLLYFWLAFDSGDDMFQAAEKSYRSGSYIQAGAEYDKFIRRFPNHPSTPLAEVRLGMAVLWNMVEGGSDWELALKTTQEVLPEIDQSPAFDEARPELATILPEIASGLTQRAQQSASVDEKQRQSDLASAAMALVNDPTYLPTSLREAQQSRIETIEMNLVRVRREIDRDQAKNETLAKIQQSTADGNFQEVYQLRRSLVDAYPGLRTDESLIAAVSESARKLVDQVIPLDDFPAPITEDESGMNLLSAVTLVQREPVLPASPGSETAVFRLDGTAYAIEVDSGKLLWRRYVGIDDNAQAVSWTGDAGRTVAALIDTQENQLLAIDQRTGEVLWTQKFESRLFRPKVFENSVLLAERNGKVWKIARESGAVIAAVQLPQEISAPLGMLDDVAGVYAVAEHSNVYVLSPDNLICGEVIPVGHEVGTISVEPTGTLRQLFLFENAGLEYSFLHLYSVDAGGSGAKLTQDVVRQAGQVLVTPIIADARLVATNDRGEVLVYEVNTAAKDVPVRLVAATKADSSEPILGYAAVSRGDLWVCDRRMTRYVMQLSRGSVVRKMVDHDGDTFVARPLVRGDKIIHARRSTGADGYVIEAQRIQSNKLEDIWQTTIGAPTAGRAFTLKGASSPMVATTRGAIYPLPKLGMGSVEILDQPQSKLDVTTKPYQFGSGQKLDDANQVFFPPDGENRSMMVSMRDGKAIARVVAWEVPATARATRPRAWNDYVLIPTKFGQILVVDAKSGAADIQPFQPELAFGEAIAWSNPAVAEGSTPSVIISDQRSRLFRLAVETSPEPHLTALDQVKLTESLSGQLAVAGLMLVGVGSKAEQDVLRIFQLPEMAEQDPIAITGDVVMSPQSVNGRVYCATAEDGLIAIRDDFSVGWKCPLKGQSIASGPVPVNKMLALSFTQGQVWLIDEATGEMVTEFNVGEPLTDGLSYFDGQLWVPGYDGTLHGIALEGLAQ</sequence>
<dbReference type="Gene3D" id="1.25.40.10">
    <property type="entry name" value="Tetratricopeptide repeat domain"/>
    <property type="match status" value="1"/>
</dbReference>
<dbReference type="InterPro" id="IPR015943">
    <property type="entry name" value="WD40/YVTN_repeat-like_dom_sf"/>
</dbReference>
<dbReference type="AlphaFoldDB" id="A0A518C7M0"/>
<evidence type="ECO:0000259" key="4">
    <source>
        <dbReference type="Pfam" id="PF13360"/>
    </source>
</evidence>
<feature type="transmembrane region" description="Helical" evidence="3">
    <location>
        <begin position="163"/>
        <end position="185"/>
    </location>
</feature>
<dbReference type="OrthoDB" id="226874at2"/>
<evidence type="ECO:0000256" key="2">
    <source>
        <dbReference type="SAM" id="MobiDB-lite"/>
    </source>
</evidence>
<keyword evidence="3" id="KW-0472">Membrane</keyword>
<accession>A0A518C7M0</accession>
<feature type="domain" description="Pyrrolo-quinoline quinone repeat" evidence="4">
    <location>
        <begin position="439"/>
        <end position="585"/>
    </location>
</feature>
<dbReference type="InterPro" id="IPR011990">
    <property type="entry name" value="TPR-like_helical_dom_sf"/>
</dbReference>
<evidence type="ECO:0000256" key="3">
    <source>
        <dbReference type="SAM" id="Phobius"/>
    </source>
</evidence>
<dbReference type="EMBL" id="CP036289">
    <property type="protein sequence ID" value="QDU75225.1"/>
    <property type="molecule type" value="Genomic_DNA"/>
</dbReference>
<dbReference type="Gene3D" id="2.40.128.630">
    <property type="match status" value="1"/>
</dbReference>
<protein>
    <submittedName>
        <fullName evidence="5">Outer membrane biogenesis protein BamB</fullName>
    </submittedName>
</protein>
<evidence type="ECO:0000313" key="6">
    <source>
        <dbReference type="Proteomes" id="UP000318626"/>
    </source>
</evidence>
<reference evidence="6" key="1">
    <citation type="submission" date="2019-02" db="EMBL/GenBank/DDBJ databases">
        <title>Deep-cultivation of Planctomycetes and their phenomic and genomic characterization uncovers novel biology.</title>
        <authorList>
            <person name="Wiegand S."/>
            <person name="Jogler M."/>
            <person name="Boedeker C."/>
            <person name="Pinto D."/>
            <person name="Vollmers J."/>
            <person name="Rivas-Marin E."/>
            <person name="Kohn T."/>
            <person name="Peeters S.H."/>
            <person name="Heuer A."/>
            <person name="Rast P."/>
            <person name="Oberbeckmann S."/>
            <person name="Bunk B."/>
            <person name="Jeske O."/>
            <person name="Meyerdierks A."/>
            <person name="Storesund J.E."/>
            <person name="Kallscheuer N."/>
            <person name="Luecker S."/>
            <person name="Lage O.M."/>
            <person name="Pohl T."/>
            <person name="Merkel B.J."/>
            <person name="Hornburger P."/>
            <person name="Mueller R.-W."/>
            <person name="Bruemmer F."/>
            <person name="Labrenz M."/>
            <person name="Spormann A.M."/>
            <person name="Op den Camp H."/>
            <person name="Overmann J."/>
            <person name="Amann R."/>
            <person name="Jetten M.S.M."/>
            <person name="Mascher T."/>
            <person name="Medema M.H."/>
            <person name="Devos D.P."/>
            <person name="Kaster A.-K."/>
            <person name="Ovreas L."/>
            <person name="Rohde M."/>
            <person name="Galperin M.Y."/>
            <person name="Jogler C."/>
        </authorList>
    </citation>
    <scope>NUCLEOTIDE SEQUENCE [LARGE SCALE GENOMIC DNA]</scope>
    <source>
        <strain evidence="6">Pan97</strain>
    </source>
</reference>
<dbReference type="InterPro" id="IPR011047">
    <property type="entry name" value="Quinoprotein_ADH-like_sf"/>
</dbReference>
<keyword evidence="1" id="KW-0175">Coiled coil</keyword>
<feature type="region of interest" description="Disordered" evidence="2">
    <location>
        <begin position="133"/>
        <end position="153"/>
    </location>
</feature>
<dbReference type="Gene3D" id="2.130.10.10">
    <property type="entry name" value="YVTN repeat-like/Quinoprotein amine dehydrogenase"/>
    <property type="match status" value="2"/>
</dbReference>
<dbReference type="InterPro" id="IPR002372">
    <property type="entry name" value="PQQ_rpt_dom"/>
</dbReference>
<dbReference type="PANTHER" id="PTHR34512">
    <property type="entry name" value="CELL SURFACE PROTEIN"/>
    <property type="match status" value="1"/>
</dbReference>
<dbReference type="PANTHER" id="PTHR34512:SF30">
    <property type="entry name" value="OUTER MEMBRANE PROTEIN ASSEMBLY FACTOR BAMB"/>
    <property type="match status" value="1"/>
</dbReference>
<keyword evidence="3" id="KW-0812">Transmembrane</keyword>
<evidence type="ECO:0000313" key="5">
    <source>
        <dbReference type="EMBL" id="QDU75225.1"/>
    </source>
</evidence>
<dbReference type="Pfam" id="PF13360">
    <property type="entry name" value="PQQ_2"/>
    <property type="match status" value="1"/>
</dbReference>
<feature type="coiled-coil region" evidence="1">
    <location>
        <begin position="324"/>
        <end position="351"/>
    </location>
</feature>
<keyword evidence="3" id="KW-1133">Transmembrane helix</keyword>
<dbReference type="InterPro" id="IPR018391">
    <property type="entry name" value="PQQ_b-propeller_rpt"/>
</dbReference>
<name>A0A518C7M0_9BACT</name>
<dbReference type="SUPFAM" id="SSF50998">
    <property type="entry name" value="Quinoprotein alcohol dehydrogenase-like"/>
    <property type="match status" value="3"/>
</dbReference>
<keyword evidence="6" id="KW-1185">Reference proteome</keyword>
<dbReference type="RefSeq" id="WP_144972435.1">
    <property type="nucleotide sequence ID" value="NZ_CP036289.1"/>
</dbReference>
<organism evidence="5 6">
    <name type="scientific">Bremerella volcania</name>
    <dbReference type="NCBI Taxonomy" id="2527984"/>
    <lineage>
        <taxon>Bacteria</taxon>
        <taxon>Pseudomonadati</taxon>
        <taxon>Planctomycetota</taxon>
        <taxon>Planctomycetia</taxon>
        <taxon>Pirellulales</taxon>
        <taxon>Pirellulaceae</taxon>
        <taxon>Bremerella</taxon>
    </lineage>
</organism>
<dbReference type="Proteomes" id="UP000318626">
    <property type="component" value="Chromosome"/>
</dbReference>
<proteinExistence type="predicted"/>
<dbReference type="SMART" id="SM00564">
    <property type="entry name" value="PQQ"/>
    <property type="match status" value="4"/>
</dbReference>
<evidence type="ECO:0000256" key="1">
    <source>
        <dbReference type="SAM" id="Coils"/>
    </source>
</evidence>
<dbReference type="KEGG" id="bvo:Pan97_22500"/>
<gene>
    <name evidence="5" type="ORF">Pan97_22500</name>
</gene>